<name>A0A5N7CJV1_PETAA</name>
<dbReference type="Gene3D" id="3.40.30.10">
    <property type="entry name" value="Glutaredoxin"/>
    <property type="match status" value="1"/>
</dbReference>
<evidence type="ECO:0008006" key="2">
    <source>
        <dbReference type="Google" id="ProtNLM"/>
    </source>
</evidence>
<dbReference type="GO" id="GO:0004364">
    <property type="term" value="F:glutathione transferase activity"/>
    <property type="evidence" value="ECO:0007669"/>
    <property type="project" value="TreeGrafter"/>
</dbReference>
<dbReference type="Proteomes" id="UP000326877">
    <property type="component" value="Unassembled WGS sequence"/>
</dbReference>
<dbReference type="GO" id="GO:0004602">
    <property type="term" value="F:glutathione peroxidase activity"/>
    <property type="evidence" value="ECO:0007669"/>
    <property type="project" value="TreeGrafter"/>
</dbReference>
<dbReference type="InterPro" id="IPR051924">
    <property type="entry name" value="GST_Kappa/NadH"/>
</dbReference>
<gene>
    <name evidence="1" type="ORF">BDV23DRAFT_147831</name>
</gene>
<dbReference type="InterPro" id="IPR036249">
    <property type="entry name" value="Thioredoxin-like_sf"/>
</dbReference>
<dbReference type="EMBL" id="ML735224">
    <property type="protein sequence ID" value="KAE8394385.1"/>
    <property type="molecule type" value="Genomic_DNA"/>
</dbReference>
<dbReference type="SUPFAM" id="SSF52833">
    <property type="entry name" value="Thioredoxin-like"/>
    <property type="match status" value="1"/>
</dbReference>
<accession>A0A5N7CJV1</accession>
<evidence type="ECO:0000313" key="1">
    <source>
        <dbReference type="EMBL" id="KAE8394385.1"/>
    </source>
</evidence>
<dbReference type="PANTHER" id="PTHR42943:SF2">
    <property type="entry name" value="GLUTATHIONE S-TRANSFERASE KAPPA 1"/>
    <property type="match status" value="1"/>
</dbReference>
<proteinExistence type="predicted"/>
<sequence length="101" mass="11285">MYHALWVDRNPAIAQEEGFMPLLVNGLGADIAKEVLDTSRQSEIKERLAGNMQKAFDRGAFGLPWFECVNVSGEKKGFWGVDHIGRVIEFLGLERCADVAF</sequence>
<dbReference type="PANTHER" id="PTHR42943">
    <property type="entry name" value="GLUTATHIONE S-TRANSFERASE KAPPA"/>
    <property type="match status" value="1"/>
</dbReference>
<dbReference type="AlphaFoldDB" id="A0A5N7CJV1"/>
<dbReference type="GO" id="GO:0006749">
    <property type="term" value="P:glutathione metabolic process"/>
    <property type="evidence" value="ECO:0007669"/>
    <property type="project" value="TreeGrafter"/>
</dbReference>
<dbReference type="GO" id="GO:0005739">
    <property type="term" value="C:mitochondrion"/>
    <property type="evidence" value="ECO:0007669"/>
    <property type="project" value="TreeGrafter"/>
</dbReference>
<dbReference type="OrthoDB" id="4664297at2759"/>
<reference evidence="1" key="1">
    <citation type="submission" date="2019-04" db="EMBL/GenBank/DDBJ databases">
        <title>Friends and foes A comparative genomics studyof 23 Aspergillus species from section Flavi.</title>
        <authorList>
            <consortium name="DOE Joint Genome Institute"/>
            <person name="Kjaerbolling I."/>
            <person name="Vesth T."/>
            <person name="Frisvad J.C."/>
            <person name="Nybo J.L."/>
            <person name="Theobald S."/>
            <person name="Kildgaard S."/>
            <person name="Isbrandt T."/>
            <person name="Kuo A."/>
            <person name="Sato A."/>
            <person name="Lyhne E.K."/>
            <person name="Kogle M.E."/>
            <person name="Wiebenga A."/>
            <person name="Kun R.S."/>
            <person name="Lubbers R.J."/>
            <person name="Makela M.R."/>
            <person name="Barry K."/>
            <person name="Chovatia M."/>
            <person name="Clum A."/>
            <person name="Daum C."/>
            <person name="Haridas S."/>
            <person name="He G."/>
            <person name="LaButti K."/>
            <person name="Lipzen A."/>
            <person name="Mondo S."/>
            <person name="Riley R."/>
            <person name="Salamov A."/>
            <person name="Simmons B.A."/>
            <person name="Magnuson J.K."/>
            <person name="Henrissat B."/>
            <person name="Mortensen U.H."/>
            <person name="Larsen T.O."/>
            <person name="Devries R.P."/>
            <person name="Grigoriev I.V."/>
            <person name="Machida M."/>
            <person name="Baker S.E."/>
            <person name="Andersen M.R."/>
        </authorList>
    </citation>
    <scope>NUCLEOTIDE SEQUENCE [LARGE SCALE GENOMIC DNA]</scope>
    <source>
        <strain evidence="1">IBT 14317</strain>
    </source>
</reference>
<organism evidence="1">
    <name type="scientific">Petromyces alliaceus</name>
    <name type="common">Aspergillus alliaceus</name>
    <dbReference type="NCBI Taxonomy" id="209559"/>
    <lineage>
        <taxon>Eukaryota</taxon>
        <taxon>Fungi</taxon>
        <taxon>Dikarya</taxon>
        <taxon>Ascomycota</taxon>
        <taxon>Pezizomycotina</taxon>
        <taxon>Eurotiomycetes</taxon>
        <taxon>Eurotiomycetidae</taxon>
        <taxon>Eurotiales</taxon>
        <taxon>Aspergillaceae</taxon>
        <taxon>Aspergillus</taxon>
        <taxon>Aspergillus subgen. Circumdati</taxon>
    </lineage>
</organism>
<dbReference type="GO" id="GO:0005777">
    <property type="term" value="C:peroxisome"/>
    <property type="evidence" value="ECO:0007669"/>
    <property type="project" value="TreeGrafter"/>
</dbReference>
<protein>
    <recommendedName>
        <fullName evidence="2">DSBA-like thioredoxin domain-containing protein</fullName>
    </recommendedName>
</protein>